<dbReference type="Gene3D" id="3.90.1300.10">
    <property type="entry name" value="Amidase signature (AS) domain"/>
    <property type="match status" value="1"/>
</dbReference>
<dbReference type="Proteomes" id="UP001174936">
    <property type="component" value="Unassembled WGS sequence"/>
</dbReference>
<dbReference type="EMBL" id="JAULSV010000004">
    <property type="protein sequence ID" value="KAK0646746.1"/>
    <property type="molecule type" value="Genomic_DNA"/>
</dbReference>
<dbReference type="InterPro" id="IPR036928">
    <property type="entry name" value="AS_sf"/>
</dbReference>
<feature type="domain" description="Amidase" evidence="1">
    <location>
        <begin position="70"/>
        <end position="328"/>
    </location>
</feature>
<gene>
    <name evidence="2" type="ORF">B0T16DRAFT_414192</name>
</gene>
<evidence type="ECO:0000313" key="2">
    <source>
        <dbReference type="EMBL" id="KAK0646746.1"/>
    </source>
</evidence>
<reference evidence="2" key="1">
    <citation type="submission" date="2023-06" db="EMBL/GenBank/DDBJ databases">
        <title>Genome-scale phylogeny and comparative genomics of the fungal order Sordariales.</title>
        <authorList>
            <consortium name="Lawrence Berkeley National Laboratory"/>
            <person name="Hensen N."/>
            <person name="Bonometti L."/>
            <person name="Westerberg I."/>
            <person name="Brannstrom I.O."/>
            <person name="Guillou S."/>
            <person name="Cros-Aarteil S."/>
            <person name="Calhoun S."/>
            <person name="Haridas S."/>
            <person name="Kuo A."/>
            <person name="Mondo S."/>
            <person name="Pangilinan J."/>
            <person name="Riley R."/>
            <person name="Labutti K."/>
            <person name="Andreopoulos B."/>
            <person name="Lipzen A."/>
            <person name="Chen C."/>
            <person name="Yanf M."/>
            <person name="Daum C."/>
            <person name="Ng V."/>
            <person name="Clum A."/>
            <person name="Steindorff A."/>
            <person name="Ohm R."/>
            <person name="Martin F."/>
            <person name="Silar P."/>
            <person name="Natvig D."/>
            <person name="Lalanne C."/>
            <person name="Gautier V."/>
            <person name="Ament-Velasquez S.L."/>
            <person name="Kruys A."/>
            <person name="Hutchinson M.I."/>
            <person name="Powell A.J."/>
            <person name="Barry K."/>
            <person name="Miller A.N."/>
            <person name="Grigoriev I.V."/>
            <person name="Debuchy R."/>
            <person name="Gladieux P."/>
            <person name="Thoren M.H."/>
            <person name="Johannesson H."/>
        </authorList>
    </citation>
    <scope>NUCLEOTIDE SEQUENCE</scope>
    <source>
        <strain evidence="2">SMH2532-1</strain>
    </source>
</reference>
<dbReference type="PANTHER" id="PTHR42678:SF34">
    <property type="entry name" value="OS04G0183300 PROTEIN"/>
    <property type="match status" value="1"/>
</dbReference>
<comment type="caution">
    <text evidence="2">The sequence shown here is derived from an EMBL/GenBank/DDBJ whole genome shotgun (WGS) entry which is preliminary data.</text>
</comment>
<dbReference type="AlphaFoldDB" id="A0AA40CPP5"/>
<dbReference type="PANTHER" id="PTHR42678">
    <property type="entry name" value="AMIDASE"/>
    <property type="match status" value="1"/>
</dbReference>
<name>A0AA40CPP5_9PEZI</name>
<keyword evidence="3" id="KW-1185">Reference proteome</keyword>
<evidence type="ECO:0000313" key="3">
    <source>
        <dbReference type="Proteomes" id="UP001174936"/>
    </source>
</evidence>
<dbReference type="SUPFAM" id="SSF75304">
    <property type="entry name" value="Amidase signature (AS) enzymes"/>
    <property type="match status" value="1"/>
</dbReference>
<protein>
    <submittedName>
        <fullName evidence="2">Amidase signature domain-containing protein</fullName>
    </submittedName>
</protein>
<proteinExistence type="predicted"/>
<dbReference type="Pfam" id="PF01425">
    <property type="entry name" value="Amidase"/>
    <property type="match status" value="1"/>
</dbReference>
<evidence type="ECO:0000259" key="1">
    <source>
        <dbReference type="Pfam" id="PF01425"/>
    </source>
</evidence>
<organism evidence="2 3">
    <name type="scientific">Cercophora newfieldiana</name>
    <dbReference type="NCBI Taxonomy" id="92897"/>
    <lineage>
        <taxon>Eukaryota</taxon>
        <taxon>Fungi</taxon>
        <taxon>Dikarya</taxon>
        <taxon>Ascomycota</taxon>
        <taxon>Pezizomycotina</taxon>
        <taxon>Sordariomycetes</taxon>
        <taxon>Sordariomycetidae</taxon>
        <taxon>Sordariales</taxon>
        <taxon>Lasiosphaeriaceae</taxon>
        <taxon>Cercophora</taxon>
    </lineage>
</organism>
<sequence>MLSRRLALQSLACVIVFYTLLMAGNGTLRRFLSALIFRKRPVMEPDLLTVTAGELQGLLSNKSGLTSKQLVLLYLAQIQRHDDYLRAMINIAPDHILLQRAKLLDDERSTGKVRGPLHGIPVIIKDNIATKPATGLDTTAGSLGLVDSKPYENAALVDKLLDAGAIVLGKASLSELSWWKGSQLICGWNAVAGQAQSPYVRGGILPDDTYAGHSNPGGSSSGPAIAVAAGYAPVSIGTETFGSLMLPAGRAAVYALKPSRGIISTKGIVPISKFSDAPGPMTKTARDLALIMDVLVDPSKTKVPEGGYVSQVTGSWEGIRVGTLDPEKWKFGAHSRKILDPSMEEQLISQTRDAYEEIKNHADAFHDSIPMPPSSTLFLDGQPSLIKIFEKDFQEEFEAYLKTCETPKVKTLGELIQFNKDHADKELPPGNSNQDMLETCHNTNISQEEYERYIDHVEKYGRDLGLYKMMDEYNLNIIIGPLECDLVNFAAAAGAPLASLPVGYLDFNGRAHGLAAVARPHNDGLLIQLQSAFEKTHPPRRPPSL</sequence>
<dbReference type="InterPro" id="IPR023631">
    <property type="entry name" value="Amidase_dom"/>
</dbReference>
<accession>A0AA40CPP5</accession>